<keyword evidence="3" id="KW-1185">Reference proteome</keyword>
<name>A0A2G9UQG4_TELCI</name>
<dbReference type="EMBL" id="KZ345871">
    <property type="protein sequence ID" value="PIO71710.1"/>
    <property type="molecule type" value="Genomic_DNA"/>
</dbReference>
<keyword evidence="1" id="KW-0175">Coiled coil</keyword>
<dbReference type="OrthoDB" id="5840813at2759"/>
<accession>A0A2G9UQG4</accession>
<evidence type="ECO:0000256" key="1">
    <source>
        <dbReference type="SAM" id="Coils"/>
    </source>
</evidence>
<organism evidence="2 3">
    <name type="scientific">Teladorsagia circumcincta</name>
    <name type="common">Brown stomach worm</name>
    <name type="synonym">Ostertagia circumcincta</name>
    <dbReference type="NCBI Taxonomy" id="45464"/>
    <lineage>
        <taxon>Eukaryota</taxon>
        <taxon>Metazoa</taxon>
        <taxon>Ecdysozoa</taxon>
        <taxon>Nematoda</taxon>
        <taxon>Chromadorea</taxon>
        <taxon>Rhabditida</taxon>
        <taxon>Rhabditina</taxon>
        <taxon>Rhabditomorpha</taxon>
        <taxon>Strongyloidea</taxon>
        <taxon>Trichostrongylidae</taxon>
        <taxon>Teladorsagia</taxon>
    </lineage>
</organism>
<dbReference type="AlphaFoldDB" id="A0A2G9UQG4"/>
<gene>
    <name evidence="2" type="ORF">TELCIR_06383</name>
</gene>
<proteinExistence type="predicted"/>
<evidence type="ECO:0000313" key="2">
    <source>
        <dbReference type="EMBL" id="PIO71710.1"/>
    </source>
</evidence>
<sequence length="245" mass="28011">MATHLSLIADERRTVVQVDQKIRDEIRQVKKYFRNKRQDALGTGGHSREIKLSTSQQYIADRVGMKPRFSGLEYSELELRLAENAVGLLSLPLPNEMPMDYAPTCSSTDYPPTLSLPADTTSVIETSPHSLEASLCSLSDYQKSKGLDITLETLEELQKEVLRAETECARARIQAAVEERLYWEEKRARLALQRQALQSQHPLKQDDDLTLDRLAAVAEERQFWKEKRQLLALRKQCVLEQLDSL</sequence>
<feature type="coiled-coil region" evidence="1">
    <location>
        <begin position="147"/>
        <end position="179"/>
    </location>
</feature>
<evidence type="ECO:0000313" key="3">
    <source>
        <dbReference type="Proteomes" id="UP000230423"/>
    </source>
</evidence>
<reference evidence="2 3" key="1">
    <citation type="submission" date="2015-09" db="EMBL/GenBank/DDBJ databases">
        <title>Draft genome of the parasitic nematode Teladorsagia circumcincta isolate WARC Sus (inbred).</title>
        <authorList>
            <person name="Mitreva M."/>
        </authorList>
    </citation>
    <scope>NUCLEOTIDE SEQUENCE [LARGE SCALE GENOMIC DNA]</scope>
    <source>
        <strain evidence="2 3">S</strain>
    </source>
</reference>
<protein>
    <submittedName>
        <fullName evidence="2">Uncharacterized protein</fullName>
    </submittedName>
</protein>
<dbReference type="Proteomes" id="UP000230423">
    <property type="component" value="Unassembled WGS sequence"/>
</dbReference>